<organism evidence="3 4">
    <name type="scientific">Natronomonas aquatica</name>
    <dbReference type="NCBI Taxonomy" id="2841590"/>
    <lineage>
        <taxon>Archaea</taxon>
        <taxon>Methanobacteriati</taxon>
        <taxon>Methanobacteriota</taxon>
        <taxon>Stenosarchaea group</taxon>
        <taxon>Halobacteria</taxon>
        <taxon>Halobacteriales</taxon>
        <taxon>Natronomonadaceae</taxon>
        <taxon>Natronomonas</taxon>
    </lineage>
</organism>
<dbReference type="AlphaFoldDB" id="A0A9R1D6P1"/>
<evidence type="ECO:0000313" key="3">
    <source>
        <dbReference type="EMBL" id="MCQ4333367.1"/>
    </source>
</evidence>
<evidence type="ECO:0000259" key="2">
    <source>
        <dbReference type="Pfam" id="PF23921"/>
    </source>
</evidence>
<dbReference type="InterPro" id="IPR055684">
    <property type="entry name" value="DUF7260"/>
</dbReference>
<dbReference type="Pfam" id="PF23921">
    <property type="entry name" value="DUF7260"/>
    <property type="match status" value="1"/>
</dbReference>
<gene>
    <name evidence="3" type="ORF">KM295_07715</name>
</gene>
<accession>A0A9R1D6P1</accession>
<dbReference type="EMBL" id="JAHLKM010000007">
    <property type="protein sequence ID" value="MCQ4333367.1"/>
    <property type="molecule type" value="Genomic_DNA"/>
</dbReference>
<keyword evidence="4" id="KW-1185">Reference proteome</keyword>
<feature type="domain" description="DUF7260" evidence="2">
    <location>
        <begin position="8"/>
        <end position="230"/>
    </location>
</feature>
<reference evidence="3" key="1">
    <citation type="journal article" date="2023" name="Front. Microbiol.">
        <title>Genomic-based phylogenetic and metabolic analyses of the genus Natronomonas, and description of Natronomonas aquatica sp. nov.</title>
        <authorList>
            <person name="Garcia-Roldan A."/>
            <person name="Duran-Viseras A."/>
            <person name="de la Haba R.R."/>
            <person name="Corral P."/>
            <person name="Sanchez-Porro C."/>
            <person name="Ventosa A."/>
        </authorList>
    </citation>
    <scope>NUCLEOTIDE SEQUENCE</scope>
    <source>
        <strain evidence="3">F2-12</strain>
    </source>
</reference>
<feature type="coiled-coil region" evidence="1">
    <location>
        <begin position="117"/>
        <end position="144"/>
    </location>
</feature>
<protein>
    <recommendedName>
        <fullName evidence="2">DUF7260 domain-containing protein</fullName>
    </recommendedName>
</protein>
<proteinExistence type="predicted"/>
<comment type="caution">
    <text evidence="3">The sequence shown here is derived from an EMBL/GenBank/DDBJ whole genome shotgun (WGS) entry which is preliminary data.</text>
</comment>
<evidence type="ECO:0000256" key="1">
    <source>
        <dbReference type="SAM" id="Coils"/>
    </source>
</evidence>
<evidence type="ECO:0000313" key="4">
    <source>
        <dbReference type="Proteomes" id="UP001139494"/>
    </source>
</evidence>
<dbReference type="Proteomes" id="UP001139494">
    <property type="component" value="Unassembled WGS sequence"/>
</dbReference>
<name>A0A9R1D6P1_9EURY</name>
<sequence>MTIETEIIEKAIRRVERERSLLSAEQCRFRTFRTAVSRATADEADTPSGTATDLVDIYRETVMETPDFETAYDETLKESLEEELSPSLAETLLSNAPLTQKRKRDLLIATNAAIERRERFRSELDQEQESLETMLSELMDIRSKIRELPACSPRQHTIEDVLDIWEAYDTLEQRCNDLLEERQRHIHRVKREAREDDRGYILNEYLYHDLETAYPVLSAIAKTCETIDSRKSGSTFDRTASVA</sequence>
<dbReference type="RefSeq" id="WP_256029390.1">
    <property type="nucleotide sequence ID" value="NZ_JAHLKM010000007.1"/>
</dbReference>
<keyword evidence="1" id="KW-0175">Coiled coil</keyword>